<keyword evidence="4" id="KW-1185">Reference proteome</keyword>
<dbReference type="OrthoDB" id="9899034at2"/>
<keyword evidence="2" id="KW-0732">Signal</keyword>
<accession>A0A4R4E8G8</accession>
<protein>
    <submittedName>
        <fullName evidence="3">Uncharacterized protein</fullName>
    </submittedName>
</protein>
<organism evidence="3 4">
    <name type="scientific">Flaviaesturariibacter aridisoli</name>
    <dbReference type="NCBI Taxonomy" id="2545761"/>
    <lineage>
        <taxon>Bacteria</taxon>
        <taxon>Pseudomonadati</taxon>
        <taxon>Bacteroidota</taxon>
        <taxon>Chitinophagia</taxon>
        <taxon>Chitinophagales</taxon>
        <taxon>Chitinophagaceae</taxon>
        <taxon>Flaviaestuariibacter</taxon>
    </lineage>
</organism>
<evidence type="ECO:0000256" key="2">
    <source>
        <dbReference type="SAM" id="SignalP"/>
    </source>
</evidence>
<dbReference type="AlphaFoldDB" id="A0A4R4E8G8"/>
<feature type="compositionally biased region" description="Low complexity" evidence="1">
    <location>
        <begin position="122"/>
        <end position="134"/>
    </location>
</feature>
<reference evidence="3 4" key="1">
    <citation type="submission" date="2019-03" db="EMBL/GenBank/DDBJ databases">
        <authorList>
            <person name="Kim M.K.M."/>
        </authorList>
    </citation>
    <scope>NUCLEOTIDE SEQUENCE [LARGE SCALE GENOMIC DNA]</scope>
    <source>
        <strain evidence="3 4">17J68-15</strain>
    </source>
</reference>
<evidence type="ECO:0000313" key="3">
    <source>
        <dbReference type="EMBL" id="TCZ74088.1"/>
    </source>
</evidence>
<comment type="caution">
    <text evidence="3">The sequence shown here is derived from an EMBL/GenBank/DDBJ whole genome shotgun (WGS) entry which is preliminary data.</text>
</comment>
<dbReference type="EMBL" id="SKFH01000003">
    <property type="protein sequence ID" value="TCZ74088.1"/>
    <property type="molecule type" value="Genomic_DNA"/>
</dbReference>
<dbReference type="Proteomes" id="UP000295164">
    <property type="component" value="Unassembled WGS sequence"/>
</dbReference>
<dbReference type="RefSeq" id="WP_131850687.1">
    <property type="nucleotide sequence ID" value="NZ_SKFH01000003.1"/>
</dbReference>
<gene>
    <name evidence="3" type="ORF">E0486_03160</name>
</gene>
<feature type="region of interest" description="Disordered" evidence="1">
    <location>
        <begin position="111"/>
        <end position="177"/>
    </location>
</feature>
<feature type="signal peptide" evidence="2">
    <location>
        <begin position="1"/>
        <end position="20"/>
    </location>
</feature>
<feature type="compositionally biased region" description="Basic and acidic residues" evidence="1">
    <location>
        <begin position="167"/>
        <end position="177"/>
    </location>
</feature>
<proteinExistence type="predicted"/>
<name>A0A4R4E8G8_9BACT</name>
<evidence type="ECO:0000256" key="1">
    <source>
        <dbReference type="SAM" id="MobiDB-lite"/>
    </source>
</evidence>
<feature type="chain" id="PRO_5021031521" evidence="2">
    <location>
        <begin position="21"/>
        <end position="177"/>
    </location>
</feature>
<evidence type="ECO:0000313" key="4">
    <source>
        <dbReference type="Proteomes" id="UP000295164"/>
    </source>
</evidence>
<sequence length="177" mass="18466">MKRLGMCVLMLALCGAAAEAQPRLKSKSARKSAVGPAVAGRLEQSSSQAAFAPTQGQRFSIADPFLTLYNGRAAGAVPLDEPVRPIPNIPRLRYGVAHGHLLFYNTTATTHGGNTGSGSVGTGSSTGNVGTNGVAQGVNGKNPFAGPGIYGNRVRYSGQPVNLPPQRPKEKEDQKPW</sequence>